<dbReference type="AlphaFoldDB" id="A0AAV8Z8Y3"/>
<evidence type="ECO:0000313" key="1">
    <source>
        <dbReference type="EMBL" id="KAJ8960012.1"/>
    </source>
</evidence>
<gene>
    <name evidence="1" type="ORF">NQ318_009448</name>
</gene>
<reference evidence="1" key="1">
    <citation type="journal article" date="2023" name="Insect Mol. Biol.">
        <title>Genome sequencing provides insights into the evolution of gene families encoding plant cell wall-degrading enzymes in longhorned beetles.</title>
        <authorList>
            <person name="Shin N.R."/>
            <person name="Okamura Y."/>
            <person name="Kirsch R."/>
            <person name="Pauchet Y."/>
        </authorList>
    </citation>
    <scope>NUCLEOTIDE SEQUENCE</scope>
    <source>
        <strain evidence="1">AMC_N1</strain>
    </source>
</reference>
<comment type="caution">
    <text evidence="1">The sequence shown here is derived from an EMBL/GenBank/DDBJ whole genome shotgun (WGS) entry which is preliminary data.</text>
</comment>
<accession>A0AAV8Z8Y3</accession>
<sequence length="213" mass="24332">MWLRIFGKSPAGKSLFKSFNYQDITQQMMRSQNELKSYGDSPEESSPHSSIQDITNRIASTLSDSPPHRPRLFAPKPPLDDNCALELHRSKSYIVNLIDRALSKELGTVPNERRKEFDNMNPKKAINVMNRHTGLCDKEFCFEITSALTDSIISNATAPDSPPSSSKTKVCCCGEEPSYIKQLKQLRWGHLKHIQREVRRLEDLESRLSFSYN</sequence>
<keyword evidence="2" id="KW-1185">Reference proteome</keyword>
<proteinExistence type="predicted"/>
<organism evidence="1 2">
    <name type="scientific">Aromia moschata</name>
    <dbReference type="NCBI Taxonomy" id="1265417"/>
    <lineage>
        <taxon>Eukaryota</taxon>
        <taxon>Metazoa</taxon>
        <taxon>Ecdysozoa</taxon>
        <taxon>Arthropoda</taxon>
        <taxon>Hexapoda</taxon>
        <taxon>Insecta</taxon>
        <taxon>Pterygota</taxon>
        <taxon>Neoptera</taxon>
        <taxon>Endopterygota</taxon>
        <taxon>Coleoptera</taxon>
        <taxon>Polyphaga</taxon>
        <taxon>Cucujiformia</taxon>
        <taxon>Chrysomeloidea</taxon>
        <taxon>Cerambycidae</taxon>
        <taxon>Cerambycinae</taxon>
        <taxon>Callichromatini</taxon>
        <taxon>Aromia</taxon>
    </lineage>
</organism>
<evidence type="ECO:0000313" key="2">
    <source>
        <dbReference type="Proteomes" id="UP001162162"/>
    </source>
</evidence>
<name>A0AAV8Z8Y3_9CUCU</name>
<dbReference type="EMBL" id="JAPWTK010000010">
    <property type="protein sequence ID" value="KAJ8960012.1"/>
    <property type="molecule type" value="Genomic_DNA"/>
</dbReference>
<protein>
    <submittedName>
        <fullName evidence="1">Uncharacterized protein</fullName>
    </submittedName>
</protein>
<dbReference type="Proteomes" id="UP001162162">
    <property type="component" value="Unassembled WGS sequence"/>
</dbReference>